<dbReference type="RefSeq" id="WP_078696122.1">
    <property type="nucleotide sequence ID" value="NZ_FUYH01000006.1"/>
</dbReference>
<gene>
    <name evidence="2" type="ORF">SAMN05443428_106133</name>
</gene>
<dbReference type="Pfam" id="PF00403">
    <property type="entry name" value="HMA"/>
    <property type="match status" value="1"/>
</dbReference>
<dbReference type="Proteomes" id="UP000190105">
    <property type="component" value="Unassembled WGS sequence"/>
</dbReference>
<protein>
    <submittedName>
        <fullName evidence="2">Copper chaperone</fullName>
    </submittedName>
</protein>
<keyword evidence="3" id="KW-1185">Reference proteome</keyword>
<sequence>MKTYSFMIPSMHDETSAKDVRSIITGIRGIEDINVDYEDGTVDVYYDENQVVIDKIRYAIEKQGYTIRNL</sequence>
<accession>A0A1T4X7Y8</accession>
<proteinExistence type="predicted"/>
<dbReference type="AlphaFoldDB" id="A0A1T4X7Y8"/>
<dbReference type="CDD" id="cd00371">
    <property type="entry name" value="HMA"/>
    <property type="match status" value="1"/>
</dbReference>
<evidence type="ECO:0000313" key="2">
    <source>
        <dbReference type="EMBL" id="SKA85228.1"/>
    </source>
</evidence>
<dbReference type="InterPro" id="IPR036163">
    <property type="entry name" value="HMA_dom_sf"/>
</dbReference>
<dbReference type="Gene3D" id="3.30.70.100">
    <property type="match status" value="1"/>
</dbReference>
<dbReference type="PROSITE" id="PS50846">
    <property type="entry name" value="HMA_2"/>
    <property type="match status" value="1"/>
</dbReference>
<name>A0A1T4X7Y8_9CLOT</name>
<evidence type="ECO:0000259" key="1">
    <source>
        <dbReference type="PROSITE" id="PS50846"/>
    </source>
</evidence>
<dbReference type="STRING" id="1147123.SAMN05443428_106133"/>
<evidence type="ECO:0000313" key="3">
    <source>
        <dbReference type="Proteomes" id="UP000190105"/>
    </source>
</evidence>
<dbReference type="GO" id="GO:0046872">
    <property type="term" value="F:metal ion binding"/>
    <property type="evidence" value="ECO:0007669"/>
    <property type="project" value="InterPro"/>
</dbReference>
<dbReference type="InterPro" id="IPR006121">
    <property type="entry name" value="HMA_dom"/>
</dbReference>
<organism evidence="2 3">
    <name type="scientific">Caloramator quimbayensis</name>
    <dbReference type="NCBI Taxonomy" id="1147123"/>
    <lineage>
        <taxon>Bacteria</taxon>
        <taxon>Bacillati</taxon>
        <taxon>Bacillota</taxon>
        <taxon>Clostridia</taxon>
        <taxon>Eubacteriales</taxon>
        <taxon>Clostridiaceae</taxon>
        <taxon>Caloramator</taxon>
    </lineage>
</organism>
<dbReference type="OrthoDB" id="9813965at2"/>
<dbReference type="EMBL" id="FUYH01000006">
    <property type="protein sequence ID" value="SKA85228.1"/>
    <property type="molecule type" value="Genomic_DNA"/>
</dbReference>
<feature type="domain" description="HMA" evidence="1">
    <location>
        <begin position="2"/>
        <end position="68"/>
    </location>
</feature>
<reference evidence="3" key="1">
    <citation type="submission" date="2017-02" db="EMBL/GenBank/DDBJ databases">
        <authorList>
            <person name="Varghese N."/>
            <person name="Submissions S."/>
        </authorList>
    </citation>
    <scope>NUCLEOTIDE SEQUENCE [LARGE SCALE GENOMIC DNA]</scope>
    <source>
        <strain evidence="3">USBA 833</strain>
    </source>
</reference>
<dbReference type="SUPFAM" id="SSF55008">
    <property type="entry name" value="HMA, heavy metal-associated domain"/>
    <property type="match status" value="1"/>
</dbReference>